<dbReference type="AlphaFoldDB" id="A0AAQ4QMH9"/>
<sequence>MKEKESDKAHRIAISKHFPVSYYGVSMAPSGPRTIAQVCTLEYCHPANGNKGPKQDNPPEKALGSAGKVAMEEERGTCEMLIELHPLTGVPIVPLNRSSSGMRREEAVCLGELQRSCSRTVAEKVSEECQLACHCRRYPPLPPPPPPPPPPRLLDVTVAVTEVPLLRPWWMEMDVVVLGTVGCASAVFLLSAIIICYKAIKRKPLRKEENGTSRGEYAMSIRNKKAIGTNNTVV</sequence>
<reference evidence="2 3" key="1">
    <citation type="journal article" date="2021" name="G3 (Bethesda)">
        <title>Improved contiguity of the threespine stickleback genome using long-read sequencing.</title>
        <authorList>
            <person name="Nath S."/>
            <person name="Shaw D.E."/>
            <person name="White M.A."/>
        </authorList>
    </citation>
    <scope>NUCLEOTIDE SEQUENCE [LARGE SCALE GENOMIC DNA]</scope>
    <source>
        <strain evidence="2 3">Lake Benthic</strain>
    </source>
</reference>
<keyword evidence="3" id="KW-1185">Reference proteome</keyword>
<keyword evidence="1" id="KW-0472">Membrane</keyword>
<dbReference type="RefSeq" id="XP_040056370.1">
    <property type="nucleotide sequence ID" value="XM_040200436.1"/>
</dbReference>
<dbReference type="GeneTree" id="ENSGT00390000006240"/>
<keyword evidence="1" id="KW-1133">Transmembrane helix</keyword>
<protein>
    <submittedName>
        <fullName evidence="2">Proline rich membrane anchor 1</fullName>
    </submittedName>
</protein>
<reference evidence="2" key="3">
    <citation type="submission" date="2025-09" db="UniProtKB">
        <authorList>
            <consortium name="Ensembl"/>
        </authorList>
    </citation>
    <scope>IDENTIFICATION</scope>
</reference>
<name>A0AAQ4QMH9_GASAC</name>
<dbReference type="Ensembl" id="ENSGACT00000039943.1">
    <property type="protein sequence ID" value="ENSGACP00000052504.1"/>
    <property type="gene ID" value="ENSGACG00000008116.2"/>
</dbReference>
<dbReference type="InterPro" id="IPR029659">
    <property type="entry name" value="PRIMA1"/>
</dbReference>
<keyword evidence="1" id="KW-0812">Transmembrane</keyword>
<dbReference type="Pfam" id="PF16101">
    <property type="entry name" value="PRIMA1"/>
    <property type="match status" value="1"/>
</dbReference>
<accession>A0AAQ4QMH9</accession>
<reference evidence="2" key="2">
    <citation type="submission" date="2025-08" db="UniProtKB">
        <authorList>
            <consortium name="Ensembl"/>
        </authorList>
    </citation>
    <scope>IDENTIFICATION</scope>
</reference>
<dbReference type="Proteomes" id="UP000007635">
    <property type="component" value="Chromosome XV"/>
</dbReference>
<evidence type="ECO:0000256" key="1">
    <source>
        <dbReference type="SAM" id="Phobius"/>
    </source>
</evidence>
<proteinExistence type="predicted"/>
<dbReference type="GeneID" id="120833378"/>
<evidence type="ECO:0000313" key="3">
    <source>
        <dbReference type="Proteomes" id="UP000007635"/>
    </source>
</evidence>
<organism evidence="2 3">
    <name type="scientific">Gasterosteus aculeatus aculeatus</name>
    <name type="common">three-spined stickleback</name>
    <dbReference type="NCBI Taxonomy" id="481459"/>
    <lineage>
        <taxon>Eukaryota</taxon>
        <taxon>Metazoa</taxon>
        <taxon>Chordata</taxon>
        <taxon>Craniata</taxon>
        <taxon>Vertebrata</taxon>
        <taxon>Euteleostomi</taxon>
        <taxon>Actinopterygii</taxon>
        <taxon>Neopterygii</taxon>
        <taxon>Teleostei</taxon>
        <taxon>Neoteleostei</taxon>
        <taxon>Acanthomorphata</taxon>
        <taxon>Eupercaria</taxon>
        <taxon>Perciformes</taxon>
        <taxon>Cottioidei</taxon>
        <taxon>Gasterosteales</taxon>
        <taxon>Gasterosteidae</taxon>
        <taxon>Gasterosteus</taxon>
    </lineage>
</organism>
<feature type="transmembrane region" description="Helical" evidence="1">
    <location>
        <begin position="175"/>
        <end position="197"/>
    </location>
</feature>
<evidence type="ECO:0000313" key="2">
    <source>
        <dbReference type="Ensembl" id="ENSGACP00000052504.1"/>
    </source>
</evidence>